<keyword evidence="3" id="KW-1185">Reference proteome</keyword>
<dbReference type="AlphaFoldDB" id="A0AAD6V5X4"/>
<dbReference type="EMBL" id="JARJCW010000074">
    <property type="protein sequence ID" value="KAJ7198109.1"/>
    <property type="molecule type" value="Genomic_DNA"/>
</dbReference>
<evidence type="ECO:0000313" key="2">
    <source>
        <dbReference type="EMBL" id="KAJ7198109.1"/>
    </source>
</evidence>
<feature type="compositionally biased region" description="Polar residues" evidence="1">
    <location>
        <begin position="1"/>
        <end position="11"/>
    </location>
</feature>
<accession>A0AAD6V5X4</accession>
<dbReference type="Proteomes" id="UP001219525">
    <property type="component" value="Unassembled WGS sequence"/>
</dbReference>
<evidence type="ECO:0000313" key="3">
    <source>
        <dbReference type="Proteomes" id="UP001219525"/>
    </source>
</evidence>
<gene>
    <name evidence="2" type="ORF">GGX14DRAFT_402133</name>
</gene>
<protein>
    <submittedName>
        <fullName evidence="2">Uncharacterized protein</fullName>
    </submittedName>
</protein>
<comment type="caution">
    <text evidence="2">The sequence shown here is derived from an EMBL/GenBank/DDBJ whole genome shotgun (WGS) entry which is preliminary data.</text>
</comment>
<sequence length="155" mass="17459">MSLGYTGNSLKTAPDENKSGRAFGTVISSHPPRDDTAIFGTATTPGRWLREVQMGGFGSGEFEMTTGCSNNSFLRNGHLYIMIVPTLPSAVRCQLLKIARHLWPLRLGMRRQFGDNACIMMCHREVHQITSTLTNTKDPTREFTYKKLNYLPYKQ</sequence>
<organism evidence="2 3">
    <name type="scientific">Mycena pura</name>
    <dbReference type="NCBI Taxonomy" id="153505"/>
    <lineage>
        <taxon>Eukaryota</taxon>
        <taxon>Fungi</taxon>
        <taxon>Dikarya</taxon>
        <taxon>Basidiomycota</taxon>
        <taxon>Agaricomycotina</taxon>
        <taxon>Agaricomycetes</taxon>
        <taxon>Agaricomycetidae</taxon>
        <taxon>Agaricales</taxon>
        <taxon>Marasmiineae</taxon>
        <taxon>Mycenaceae</taxon>
        <taxon>Mycena</taxon>
    </lineage>
</organism>
<feature type="region of interest" description="Disordered" evidence="1">
    <location>
        <begin position="1"/>
        <end position="20"/>
    </location>
</feature>
<evidence type="ECO:0000256" key="1">
    <source>
        <dbReference type="SAM" id="MobiDB-lite"/>
    </source>
</evidence>
<name>A0AAD6V5X4_9AGAR</name>
<reference evidence="2" key="1">
    <citation type="submission" date="2023-03" db="EMBL/GenBank/DDBJ databases">
        <title>Massive genome expansion in bonnet fungi (Mycena s.s.) driven by repeated elements and novel gene families across ecological guilds.</title>
        <authorList>
            <consortium name="Lawrence Berkeley National Laboratory"/>
            <person name="Harder C.B."/>
            <person name="Miyauchi S."/>
            <person name="Viragh M."/>
            <person name="Kuo A."/>
            <person name="Thoen E."/>
            <person name="Andreopoulos B."/>
            <person name="Lu D."/>
            <person name="Skrede I."/>
            <person name="Drula E."/>
            <person name="Henrissat B."/>
            <person name="Morin E."/>
            <person name="Kohler A."/>
            <person name="Barry K."/>
            <person name="LaButti K."/>
            <person name="Morin E."/>
            <person name="Salamov A."/>
            <person name="Lipzen A."/>
            <person name="Mereny Z."/>
            <person name="Hegedus B."/>
            <person name="Baldrian P."/>
            <person name="Stursova M."/>
            <person name="Weitz H."/>
            <person name="Taylor A."/>
            <person name="Grigoriev I.V."/>
            <person name="Nagy L.G."/>
            <person name="Martin F."/>
            <person name="Kauserud H."/>
        </authorList>
    </citation>
    <scope>NUCLEOTIDE SEQUENCE</scope>
    <source>
        <strain evidence="2">9144</strain>
    </source>
</reference>
<proteinExistence type="predicted"/>